<evidence type="ECO:0000259" key="4">
    <source>
        <dbReference type="PROSITE" id="PS51781"/>
    </source>
</evidence>
<keyword evidence="6" id="KW-1185">Reference proteome</keyword>
<dbReference type="Proteomes" id="UP001184614">
    <property type="component" value="Unassembled WGS sequence"/>
</dbReference>
<name>A0ABU1M5R0_9HYPH</name>
<feature type="transmembrane region" description="Helical" evidence="2">
    <location>
        <begin position="99"/>
        <end position="116"/>
    </location>
</feature>
<feature type="signal peptide" evidence="3">
    <location>
        <begin position="1"/>
        <end position="22"/>
    </location>
</feature>
<dbReference type="InterPro" id="IPR003646">
    <property type="entry name" value="SH3-like_bac-type"/>
</dbReference>
<keyword evidence="2" id="KW-0812">Transmembrane</keyword>
<keyword evidence="3" id="KW-0732">Signal</keyword>
<comment type="caution">
    <text evidence="5">The sequence shown here is derived from an EMBL/GenBank/DDBJ whole genome shotgun (WGS) entry which is preliminary data.</text>
</comment>
<reference evidence="5 6" key="1">
    <citation type="submission" date="2023-07" db="EMBL/GenBank/DDBJ databases">
        <title>Sorghum-associated microbial communities from plants grown in Nebraska, USA.</title>
        <authorList>
            <person name="Schachtman D."/>
        </authorList>
    </citation>
    <scope>NUCLEOTIDE SEQUENCE [LARGE SCALE GENOMIC DNA]</scope>
    <source>
        <strain evidence="5 6">DS1730</strain>
    </source>
</reference>
<dbReference type="Gene3D" id="2.30.30.40">
    <property type="entry name" value="SH3 Domains"/>
    <property type="match status" value="1"/>
</dbReference>
<dbReference type="PANTHER" id="PTHR34408">
    <property type="entry name" value="FAMILY PROTEIN, PUTATIVE-RELATED"/>
    <property type="match status" value="1"/>
</dbReference>
<feature type="region of interest" description="Disordered" evidence="1">
    <location>
        <begin position="139"/>
        <end position="166"/>
    </location>
</feature>
<keyword evidence="2" id="KW-0472">Membrane</keyword>
<dbReference type="EMBL" id="JAVDQT010000001">
    <property type="protein sequence ID" value="MDR6431364.1"/>
    <property type="molecule type" value="Genomic_DNA"/>
</dbReference>
<evidence type="ECO:0000313" key="5">
    <source>
        <dbReference type="EMBL" id="MDR6431364.1"/>
    </source>
</evidence>
<keyword evidence="2" id="KW-1133">Transmembrane helix</keyword>
<dbReference type="PROSITE" id="PS51781">
    <property type="entry name" value="SH3B"/>
    <property type="match status" value="1"/>
</dbReference>
<feature type="chain" id="PRO_5045881896" evidence="3">
    <location>
        <begin position="23"/>
        <end position="166"/>
    </location>
</feature>
<feature type="compositionally biased region" description="Basic and acidic residues" evidence="1">
    <location>
        <begin position="139"/>
        <end position="150"/>
    </location>
</feature>
<dbReference type="SMART" id="SM00287">
    <property type="entry name" value="SH3b"/>
    <property type="match status" value="1"/>
</dbReference>
<accession>A0ABU1M5R0</accession>
<protein>
    <submittedName>
        <fullName evidence="5">Uncharacterized protein YraI</fullName>
    </submittedName>
</protein>
<dbReference type="InterPro" id="IPR052354">
    <property type="entry name" value="Cell_Wall_Dynamics_Protein"/>
</dbReference>
<evidence type="ECO:0000256" key="3">
    <source>
        <dbReference type="SAM" id="SignalP"/>
    </source>
</evidence>
<evidence type="ECO:0000256" key="2">
    <source>
        <dbReference type="SAM" id="Phobius"/>
    </source>
</evidence>
<evidence type="ECO:0000313" key="6">
    <source>
        <dbReference type="Proteomes" id="UP001184614"/>
    </source>
</evidence>
<proteinExistence type="predicted"/>
<evidence type="ECO:0000256" key="1">
    <source>
        <dbReference type="SAM" id="MobiDB-lite"/>
    </source>
</evidence>
<gene>
    <name evidence="5" type="ORF">J2782_001069</name>
</gene>
<sequence>MKLTFKAALIALGVFSAGAAQAANAIVTTSLNVRTGPGTGYASLGSIPSRAPVNVQGCTSGYGWCQVSYGGLSGWASSRYLAMREGGSNASSDDFSRNAALIGIPLIAGLAIGAAVNDRNDRWDRRDYNRRHWDRGDRGRWDRPYRDRGQRWRSNSSDRGNGPRGQ</sequence>
<dbReference type="Pfam" id="PF08239">
    <property type="entry name" value="SH3_3"/>
    <property type="match status" value="1"/>
</dbReference>
<feature type="domain" description="SH3b" evidence="4">
    <location>
        <begin position="22"/>
        <end position="85"/>
    </location>
</feature>
<organism evidence="5 6">
    <name type="scientific">Brucella pseudogrignonensis</name>
    <dbReference type="NCBI Taxonomy" id="419475"/>
    <lineage>
        <taxon>Bacteria</taxon>
        <taxon>Pseudomonadati</taxon>
        <taxon>Pseudomonadota</taxon>
        <taxon>Alphaproteobacteria</taxon>
        <taxon>Hyphomicrobiales</taxon>
        <taxon>Brucellaceae</taxon>
        <taxon>Brucella/Ochrobactrum group</taxon>
        <taxon>Brucella</taxon>
    </lineage>
</organism>
<dbReference type="RefSeq" id="WP_310010563.1">
    <property type="nucleotide sequence ID" value="NZ_JAVDQT010000001.1"/>
</dbReference>